<name>A0A8S9ZYL4_9BILA</name>
<feature type="region of interest" description="Disordered" evidence="2">
    <location>
        <begin position="45"/>
        <end position="82"/>
    </location>
</feature>
<evidence type="ECO:0008006" key="5">
    <source>
        <dbReference type="Google" id="ProtNLM"/>
    </source>
</evidence>
<comment type="similarity">
    <text evidence="1">Belongs to the cyclin-dependent kinase 5 activator family.</text>
</comment>
<reference evidence="3" key="1">
    <citation type="journal article" date="2020" name="Ecol. Evol.">
        <title>Genome structure and content of the rice root-knot nematode (Meloidogyne graminicola).</title>
        <authorList>
            <person name="Phan N.T."/>
            <person name="Danchin E.G.J."/>
            <person name="Klopp C."/>
            <person name="Perfus-Barbeoch L."/>
            <person name="Kozlowski D.K."/>
            <person name="Koutsovoulos G.D."/>
            <person name="Lopez-Roques C."/>
            <person name="Bouchez O."/>
            <person name="Zahm M."/>
            <person name="Besnard G."/>
            <person name="Bellafiore S."/>
        </authorList>
    </citation>
    <scope>NUCLEOTIDE SEQUENCE</scope>
    <source>
        <strain evidence="3">VN-18</strain>
    </source>
</reference>
<accession>A0A8S9ZYL4</accession>
<dbReference type="GO" id="GO:0061575">
    <property type="term" value="F:cyclin-dependent protein serine/threonine kinase activator activity"/>
    <property type="evidence" value="ECO:0007669"/>
    <property type="project" value="InterPro"/>
</dbReference>
<protein>
    <recommendedName>
        <fullName evidence="5">Cyclin-dependent kinase 5 activator</fullName>
    </recommendedName>
</protein>
<dbReference type="GO" id="GO:0016533">
    <property type="term" value="C:protein kinase 5 complex"/>
    <property type="evidence" value="ECO:0007669"/>
    <property type="project" value="InterPro"/>
</dbReference>
<dbReference type="GO" id="GO:0030426">
    <property type="term" value="C:growth cone"/>
    <property type="evidence" value="ECO:0007669"/>
    <property type="project" value="TreeGrafter"/>
</dbReference>
<dbReference type="GO" id="GO:0005737">
    <property type="term" value="C:cytoplasm"/>
    <property type="evidence" value="ECO:0007669"/>
    <property type="project" value="TreeGrafter"/>
</dbReference>
<dbReference type="PANTHER" id="PTHR23401:SF0">
    <property type="entry name" value="CYCLIN-DEPENDENT KINASE 5 ACTIVATOR"/>
    <property type="match status" value="1"/>
</dbReference>
<evidence type="ECO:0000256" key="1">
    <source>
        <dbReference type="ARBA" id="ARBA00010175"/>
    </source>
</evidence>
<dbReference type="Proteomes" id="UP000605970">
    <property type="component" value="Unassembled WGS sequence"/>
</dbReference>
<dbReference type="EMBL" id="JABEBT010000015">
    <property type="protein sequence ID" value="KAF7638106.1"/>
    <property type="molecule type" value="Genomic_DNA"/>
</dbReference>
<gene>
    <name evidence="3" type="ORF">Mgra_00002557</name>
</gene>
<proteinExistence type="inferred from homology"/>
<dbReference type="AlphaFoldDB" id="A0A8S9ZYL4"/>
<feature type="compositionally biased region" description="Basic residues" evidence="2">
    <location>
        <begin position="243"/>
        <end position="255"/>
    </location>
</feature>
<evidence type="ECO:0000256" key="2">
    <source>
        <dbReference type="SAM" id="MobiDB-lite"/>
    </source>
</evidence>
<dbReference type="SUPFAM" id="SSF47954">
    <property type="entry name" value="Cyclin-like"/>
    <property type="match status" value="1"/>
</dbReference>
<feature type="region of interest" description="Disordered" evidence="2">
    <location>
        <begin position="237"/>
        <end position="261"/>
    </location>
</feature>
<dbReference type="GO" id="GO:0007411">
    <property type="term" value="P:axon guidance"/>
    <property type="evidence" value="ECO:0007669"/>
    <property type="project" value="TreeGrafter"/>
</dbReference>
<dbReference type="OrthoDB" id="7676799at2759"/>
<evidence type="ECO:0000313" key="4">
    <source>
        <dbReference type="Proteomes" id="UP000605970"/>
    </source>
</evidence>
<dbReference type="InterPro" id="IPR036915">
    <property type="entry name" value="Cyclin-like_sf"/>
</dbReference>
<evidence type="ECO:0000313" key="3">
    <source>
        <dbReference type="EMBL" id="KAF7638106.1"/>
    </source>
</evidence>
<dbReference type="GO" id="GO:0019901">
    <property type="term" value="F:protein kinase binding"/>
    <property type="evidence" value="ECO:0007669"/>
    <property type="project" value="TreeGrafter"/>
</dbReference>
<comment type="caution">
    <text evidence="3">The sequence shown here is derived from an EMBL/GenBank/DDBJ whole genome shotgun (WGS) entry which is preliminary data.</text>
</comment>
<keyword evidence="4" id="KW-1185">Reference proteome</keyword>
<feature type="compositionally biased region" description="Low complexity" evidence="2">
    <location>
        <begin position="59"/>
        <end position="82"/>
    </location>
</feature>
<dbReference type="PANTHER" id="PTHR23401">
    <property type="entry name" value="CYCLIN DEPENDANT KINASE-5 ACTIVATOR"/>
    <property type="match status" value="1"/>
</dbReference>
<dbReference type="InterPro" id="IPR004944">
    <property type="entry name" value="CDK5_activator"/>
</dbReference>
<organism evidence="3 4">
    <name type="scientific">Meloidogyne graminicola</name>
    <dbReference type="NCBI Taxonomy" id="189291"/>
    <lineage>
        <taxon>Eukaryota</taxon>
        <taxon>Metazoa</taxon>
        <taxon>Ecdysozoa</taxon>
        <taxon>Nematoda</taxon>
        <taxon>Chromadorea</taxon>
        <taxon>Rhabditida</taxon>
        <taxon>Tylenchina</taxon>
        <taxon>Tylenchomorpha</taxon>
        <taxon>Tylenchoidea</taxon>
        <taxon>Meloidogynidae</taxon>
        <taxon>Meloidogyninae</taxon>
        <taxon>Meloidogyne</taxon>
    </lineage>
</organism>
<dbReference type="Pfam" id="PF03261">
    <property type="entry name" value="CDK5_activator"/>
    <property type="match status" value="1"/>
</dbReference>
<dbReference type="Gene3D" id="1.10.472.10">
    <property type="entry name" value="Cyclin-like"/>
    <property type="match status" value="1"/>
</dbReference>
<feature type="region of interest" description="Disordered" evidence="2">
    <location>
        <begin position="115"/>
        <end position="136"/>
    </location>
</feature>
<sequence>MGGQISSSGSGENFNTTASISNSSRNSFNNNNNNCCIINSPSLSSIGSSGRKSRHWRTPPSSNSASPPINNNNNSSSSSFPFSSSTNSSFSSSSNGYNNTPFLIKQQLIRHTSLSTTNTDSKVDKKNNNSSHSNNNQWKVIPSPFIDNYNFNVGCSFIGPKEDTHCLLSQQSGMPGVYKNRHGSTYSKSSIGSTIKSINGGPSTFVSRWGGFTRALPGGFKGNNNKERHLMAKSLIKETTQSQRKRHLPSSKNRREKIEEKEDKNNIYVNLPNNNEEKFANLSISNYSSNNIENVNGSLYQPSKDQREEEYDKDIVQYRRKKILENNNLNSKDFSLKSSLKRSGSRLFNGLIRGGYIRSLIGEDEYEEQVVRNGWEKGKEDENQQYNDNLQQTEFLDNNNNKTTNDLPKQQKLTISTSALRASLRQAKKKMMPKCSSVTTKPRINGNVEVYLNKKGDGELVSSMLLAMATCPPAETTSKRPFSAPTDNYTNTSIKTQKTKDLWFSADWSEENQKNKILDNLSPLKSNKRKVIQANSGELIKAIGYFICQHSCWPGIIEQFEPGHLGTWLRSVDRALILQGWQDVAFINPANLVFLFMLIRDAFLQGESKYLTSLEELHSFVLMCLYVSYSYMGNEISYPLKPFITENADRSLFWSKCIRLIKIHSNQMLRINASSTLFLEVFTELKTYCLPRQLNRNNDWLNNE</sequence>